<keyword evidence="1" id="KW-0732">Signal</keyword>
<keyword evidence="3" id="KW-1185">Reference proteome</keyword>
<accession>A0ABU0E0K9</accession>
<gene>
    <name evidence="2" type="ORF">J2S15_000977</name>
</gene>
<feature type="signal peptide" evidence="1">
    <location>
        <begin position="1"/>
        <end position="23"/>
    </location>
</feature>
<sequence>MKKFMLVLASIMVAFTGVTNISATENEYTVDYTDYDELVAKSETTVEDA</sequence>
<feature type="chain" id="PRO_5046824346" evidence="1">
    <location>
        <begin position="24"/>
        <end position="49"/>
    </location>
</feature>
<evidence type="ECO:0000256" key="1">
    <source>
        <dbReference type="SAM" id="SignalP"/>
    </source>
</evidence>
<dbReference type="EMBL" id="JAUSUR010000001">
    <property type="protein sequence ID" value="MDQ0360246.1"/>
    <property type="molecule type" value="Genomic_DNA"/>
</dbReference>
<proteinExistence type="predicted"/>
<protein>
    <submittedName>
        <fullName evidence="2">Uncharacterized protein</fullName>
    </submittedName>
</protein>
<reference evidence="2 3" key="1">
    <citation type="submission" date="2023-07" db="EMBL/GenBank/DDBJ databases">
        <title>Genomic Encyclopedia of Type Strains, Phase IV (KMG-IV): sequencing the most valuable type-strain genomes for metagenomic binning, comparative biology and taxonomic classification.</title>
        <authorList>
            <person name="Goeker M."/>
        </authorList>
    </citation>
    <scope>NUCLEOTIDE SEQUENCE [LARGE SCALE GENOMIC DNA]</scope>
    <source>
        <strain evidence="2 3">DSM 16784</strain>
    </source>
</reference>
<comment type="caution">
    <text evidence="2">The sequence shown here is derived from an EMBL/GenBank/DDBJ whole genome shotgun (WGS) entry which is preliminary data.</text>
</comment>
<evidence type="ECO:0000313" key="2">
    <source>
        <dbReference type="EMBL" id="MDQ0360246.1"/>
    </source>
</evidence>
<dbReference type="Proteomes" id="UP001230220">
    <property type="component" value="Unassembled WGS sequence"/>
</dbReference>
<name>A0ABU0E0K9_9FIRM</name>
<dbReference type="RefSeq" id="WP_307405980.1">
    <property type="nucleotide sequence ID" value="NZ_JAUSUR010000001.1"/>
</dbReference>
<evidence type="ECO:0000313" key="3">
    <source>
        <dbReference type="Proteomes" id="UP001230220"/>
    </source>
</evidence>
<organism evidence="2 3">
    <name type="scientific">Breznakia pachnodae</name>
    <dbReference type="NCBI Taxonomy" id="265178"/>
    <lineage>
        <taxon>Bacteria</taxon>
        <taxon>Bacillati</taxon>
        <taxon>Bacillota</taxon>
        <taxon>Erysipelotrichia</taxon>
        <taxon>Erysipelotrichales</taxon>
        <taxon>Erysipelotrichaceae</taxon>
        <taxon>Breznakia</taxon>
    </lineage>
</organism>